<evidence type="ECO:0000256" key="2">
    <source>
        <dbReference type="ARBA" id="ARBA00023157"/>
    </source>
</evidence>
<dbReference type="CDD" id="cd00035">
    <property type="entry name" value="ChtBD1"/>
    <property type="match status" value="2"/>
</dbReference>
<feature type="region of interest" description="Disordered" evidence="4">
    <location>
        <begin position="506"/>
        <end position="676"/>
    </location>
</feature>
<dbReference type="InterPro" id="IPR018371">
    <property type="entry name" value="Chitin-binding_1_CS"/>
</dbReference>
<protein>
    <recommendedName>
        <fullName evidence="5">Chitin-binding type-1 domain-containing protein</fullName>
    </recommendedName>
</protein>
<dbReference type="SMART" id="SM00270">
    <property type="entry name" value="ChtBD1"/>
    <property type="match status" value="3"/>
</dbReference>
<dbReference type="Pfam" id="PF05548">
    <property type="entry name" value="Peptidase_M11"/>
    <property type="match status" value="1"/>
</dbReference>
<dbReference type="PRINTS" id="PR01217">
    <property type="entry name" value="PRICHEXTENSN"/>
</dbReference>
<evidence type="ECO:0000256" key="1">
    <source>
        <dbReference type="ARBA" id="ARBA00022669"/>
    </source>
</evidence>
<proteinExistence type="predicted"/>
<feature type="compositionally biased region" description="Pro residues" evidence="4">
    <location>
        <begin position="639"/>
        <end position="667"/>
    </location>
</feature>
<evidence type="ECO:0000259" key="5">
    <source>
        <dbReference type="PROSITE" id="PS50941"/>
    </source>
</evidence>
<keyword evidence="1 3" id="KW-0147">Chitin-binding</keyword>
<feature type="region of interest" description="Disordered" evidence="4">
    <location>
        <begin position="721"/>
        <end position="783"/>
    </location>
</feature>
<keyword evidence="7" id="KW-1185">Reference proteome</keyword>
<dbReference type="InterPro" id="IPR036861">
    <property type="entry name" value="Endochitinase-like_sf"/>
</dbReference>
<feature type="disulfide bond" evidence="3">
    <location>
        <begin position="889"/>
        <end position="903"/>
    </location>
</feature>
<dbReference type="Gene3D" id="3.30.60.10">
    <property type="entry name" value="Endochitinase-like"/>
    <property type="match status" value="2"/>
</dbReference>
<dbReference type="PANTHER" id="PTHR47849">
    <property type="entry name" value="CHITIN-BINDING LECTIN 1"/>
    <property type="match status" value="1"/>
</dbReference>
<keyword evidence="2 3" id="KW-1015">Disulfide bond</keyword>
<comment type="caution">
    <text evidence="3">Lacks conserved residue(s) required for the propagation of feature annotation.</text>
</comment>
<feature type="compositionally biased region" description="Pro residues" evidence="4">
    <location>
        <begin position="506"/>
        <end position="632"/>
    </location>
</feature>
<evidence type="ECO:0000313" key="7">
    <source>
        <dbReference type="Proteomes" id="UP000747399"/>
    </source>
</evidence>
<dbReference type="InterPro" id="IPR001002">
    <property type="entry name" value="Chitin-bd_1"/>
</dbReference>
<reference evidence="6" key="1">
    <citation type="journal article" date="2021" name="Proc. Natl. Acad. Sci. U.S.A.">
        <title>Three genomes in the algal genus Volvox reveal the fate of a haploid sex-determining region after a transition to homothallism.</title>
        <authorList>
            <person name="Yamamoto K."/>
            <person name="Hamaji T."/>
            <person name="Kawai-Toyooka H."/>
            <person name="Matsuzaki R."/>
            <person name="Takahashi F."/>
            <person name="Nishimura Y."/>
            <person name="Kawachi M."/>
            <person name="Noguchi H."/>
            <person name="Minakuchi Y."/>
            <person name="Umen J.G."/>
            <person name="Toyoda A."/>
            <person name="Nozaki H."/>
        </authorList>
    </citation>
    <scope>NUCLEOTIDE SEQUENCE</scope>
    <source>
        <strain evidence="6">NIES-3780</strain>
    </source>
</reference>
<feature type="compositionally biased region" description="Pro residues" evidence="4">
    <location>
        <begin position="729"/>
        <end position="783"/>
    </location>
</feature>
<gene>
    <name evidence="6" type="ORF">Vafri_5497</name>
</gene>
<dbReference type="GO" id="GO:0008061">
    <property type="term" value="F:chitin binding"/>
    <property type="evidence" value="ECO:0007669"/>
    <property type="project" value="UniProtKB-UniRule"/>
</dbReference>
<evidence type="ECO:0000313" key="6">
    <source>
        <dbReference type="EMBL" id="GIL49009.1"/>
    </source>
</evidence>
<comment type="caution">
    <text evidence="6">The sequence shown here is derived from an EMBL/GenBank/DDBJ whole genome shotgun (WGS) entry which is preliminary data.</text>
</comment>
<feature type="region of interest" description="Disordered" evidence="4">
    <location>
        <begin position="839"/>
        <end position="867"/>
    </location>
</feature>
<feature type="disulfide bond" evidence="3">
    <location>
        <begin position="805"/>
        <end position="819"/>
    </location>
</feature>
<dbReference type="SUPFAM" id="SSF57016">
    <property type="entry name" value="Plant lectins/antimicrobial peptides"/>
    <property type="match status" value="2"/>
</dbReference>
<feature type="domain" description="Chitin-binding type-1" evidence="5">
    <location>
        <begin position="786"/>
        <end position="830"/>
    </location>
</feature>
<dbReference type="Proteomes" id="UP000747399">
    <property type="component" value="Unassembled WGS sequence"/>
</dbReference>
<dbReference type="Pfam" id="PF00187">
    <property type="entry name" value="Chitin_bind_1"/>
    <property type="match status" value="1"/>
</dbReference>
<dbReference type="InterPro" id="IPR008752">
    <property type="entry name" value="Peptidase_M11"/>
</dbReference>
<sequence>MALANCCPRWTFRILPYPWQRLFRASEHSFTLLLVPLLATLMLALLGGVLGATPSSPSLPLPASEPLWPPASPPGRGAAALSIFIEGWLQYRTTWPDGTWLLTSVNGTRRSYTLPYQPIEASSGYEIPPGKYVSLTCFLPNNTTTKCSNITKATIIKIYHLSSIDNTPLRVLVIVVSMMKSKECGAVGGTNVTKVKDAFLGPGGYADFFSNCSYGSMVLNRQAFTVAPTVIPCSSEILRNCNVEGLSNAATELLPEGIKIESYKHILYVFPDHQMLPTSCQISGIAETPGTQSWYLPQDTGIFSKGTVLQEILHNFGLYHGWRNKEEYADSSTAMGKGTSCPSAPELWRLGWATPLAELNSLTFPVATYMNFTLPATYLGPTDAMIKIQPNWLGANYTKNLYLALRVKAAGDRELLEEFNRKLNIHELNSTIDNSSDNGLDPKVQFVIAAEPSSGPCNTSYLLNYKIHLLVGAFNNRTSTIMVTICRFVNGPNECTFPGLPPPPPPPPCPPSIPPSPTPPSPTPPSPTPPSPTPPSPTPPSPTPPSPTPPSPTPPSPTPPSPTPPSPTPTSPTPTSPTPPYRTSPSPTPPSPITPSPTPTSPTPTSPSLPGPPPPPLPNRQPSPTPRAPPFPSSALSSPSPPQSPTPPFPTPPSPPPPMLPKPPPLPTKSCGEGTVGNSICPNATECCSISGWCGITEDFCNKYCAGGPCQTPPPLPLPLLQPLLRTSPPLPFPPSPQPPPPPLPLPPPPLPSRSPPSPPSPQPPPRPPPPSRRPPPLPPPIPPIKRMCGNGFVGNGRCKNTIECCSEYGYCGTTEPWCGSNCVGGPCWYPPPPPSLQPPSPPPPSLKPSSPKPPSPFPPSSKRPPPSLPYSCGDGNVGNGTCPIATQCCSSFGYCDITVDHCYYYCAGGPCWPSLPPPPL</sequence>
<dbReference type="AlphaFoldDB" id="A0A8J4B044"/>
<organism evidence="6 7">
    <name type="scientific">Volvox africanus</name>
    <dbReference type="NCBI Taxonomy" id="51714"/>
    <lineage>
        <taxon>Eukaryota</taxon>
        <taxon>Viridiplantae</taxon>
        <taxon>Chlorophyta</taxon>
        <taxon>core chlorophytes</taxon>
        <taxon>Chlorophyceae</taxon>
        <taxon>CS clade</taxon>
        <taxon>Chlamydomonadales</taxon>
        <taxon>Volvocaceae</taxon>
        <taxon>Volvox</taxon>
    </lineage>
</organism>
<dbReference type="PROSITE" id="PS50941">
    <property type="entry name" value="CHIT_BIND_I_2"/>
    <property type="match status" value="3"/>
</dbReference>
<feature type="disulfide bond" evidence="3">
    <location>
        <begin position="687"/>
        <end position="701"/>
    </location>
</feature>
<feature type="domain" description="Chitin-binding type-1" evidence="5">
    <location>
        <begin position="668"/>
        <end position="712"/>
    </location>
</feature>
<dbReference type="EMBL" id="BNCO01000006">
    <property type="protein sequence ID" value="GIL49009.1"/>
    <property type="molecule type" value="Genomic_DNA"/>
</dbReference>
<evidence type="ECO:0000256" key="3">
    <source>
        <dbReference type="PROSITE-ProRule" id="PRU00261"/>
    </source>
</evidence>
<feature type="domain" description="Chitin-binding type-1" evidence="5">
    <location>
        <begin position="870"/>
        <end position="914"/>
    </location>
</feature>
<accession>A0A8J4B044</accession>
<evidence type="ECO:0000256" key="4">
    <source>
        <dbReference type="SAM" id="MobiDB-lite"/>
    </source>
</evidence>
<dbReference type="PROSITE" id="PS00026">
    <property type="entry name" value="CHIT_BIND_I_1"/>
    <property type="match status" value="2"/>
</dbReference>
<name>A0A8J4B044_9CHLO</name>